<dbReference type="AlphaFoldDB" id="A0A1H6A5W2"/>
<dbReference type="InterPro" id="IPR029063">
    <property type="entry name" value="SAM-dependent_MTases_sf"/>
</dbReference>
<proteinExistence type="predicted"/>
<dbReference type="SUPFAM" id="SSF53335">
    <property type="entry name" value="S-adenosyl-L-methionine-dependent methyltransferases"/>
    <property type="match status" value="1"/>
</dbReference>
<dbReference type="Gene3D" id="3.40.50.150">
    <property type="entry name" value="Vaccinia Virus protein VP39"/>
    <property type="match status" value="1"/>
</dbReference>
<keyword evidence="3" id="KW-1185">Reference proteome</keyword>
<feature type="domain" description="Methyltransferase" evidence="1">
    <location>
        <begin position="46"/>
        <end position="125"/>
    </location>
</feature>
<dbReference type="Proteomes" id="UP000236737">
    <property type="component" value="Unassembled WGS sequence"/>
</dbReference>
<gene>
    <name evidence="2" type="ORF">SAMN04488130_11363</name>
</gene>
<dbReference type="CDD" id="cd02440">
    <property type="entry name" value="AdoMet_MTases"/>
    <property type="match status" value="1"/>
</dbReference>
<evidence type="ECO:0000313" key="3">
    <source>
        <dbReference type="Proteomes" id="UP000236737"/>
    </source>
</evidence>
<dbReference type="GO" id="GO:0032259">
    <property type="term" value="P:methylation"/>
    <property type="evidence" value="ECO:0007669"/>
    <property type="project" value="UniProtKB-KW"/>
</dbReference>
<keyword evidence="2" id="KW-0808">Transferase</keyword>
<keyword evidence="2" id="KW-0489">Methyltransferase</keyword>
<dbReference type="EMBL" id="FNVP01000013">
    <property type="protein sequence ID" value="SEG43417.1"/>
    <property type="molecule type" value="Genomic_DNA"/>
</dbReference>
<accession>A0A1H6A5W2</accession>
<name>A0A1H6A5W2_9FLAO</name>
<dbReference type="GO" id="GO:0008168">
    <property type="term" value="F:methyltransferase activity"/>
    <property type="evidence" value="ECO:0007669"/>
    <property type="project" value="UniProtKB-KW"/>
</dbReference>
<evidence type="ECO:0000313" key="2">
    <source>
        <dbReference type="EMBL" id="SEG43417.1"/>
    </source>
</evidence>
<reference evidence="3" key="1">
    <citation type="submission" date="2016-10" db="EMBL/GenBank/DDBJ databases">
        <authorList>
            <person name="Varghese N."/>
            <person name="Submissions S."/>
        </authorList>
    </citation>
    <scope>NUCLEOTIDE SEQUENCE [LARGE SCALE GENOMIC DNA]</scope>
    <source>
        <strain evidence="3">CGMCC 1.9230</strain>
    </source>
</reference>
<dbReference type="PANTHER" id="PTHR12843">
    <property type="entry name" value="PROTEIN-LYSINE N-METHYLTRANSFERASE METTL10"/>
    <property type="match status" value="1"/>
</dbReference>
<dbReference type="Pfam" id="PF13649">
    <property type="entry name" value="Methyltransf_25"/>
    <property type="match status" value="1"/>
</dbReference>
<dbReference type="OrthoDB" id="9788660at2"/>
<sequence>MEDNRRNHWDTVYETKQPNEVSWTQENPKTSLDFIRETNLDKSAKIIDIGGGDSKLIDYLLEKGYENLTVLDISSKALERAKIRLGDKADRVTWIVSDITEFVPDTTYDIWHDRATFHFLTTEDQINKYLAITQKWITGFLIVGTFSDKGPTKCSGLEIKQYTETALKKQFNKNFEKVKCINEDHKTPFETIQNFIFCMFRKK</sequence>
<protein>
    <submittedName>
        <fullName evidence="2">Methyltransferase domain-containing protein</fullName>
    </submittedName>
</protein>
<dbReference type="InterPro" id="IPR041698">
    <property type="entry name" value="Methyltransf_25"/>
</dbReference>
<evidence type="ECO:0000259" key="1">
    <source>
        <dbReference type="Pfam" id="PF13649"/>
    </source>
</evidence>
<dbReference type="PANTHER" id="PTHR12843:SF5">
    <property type="entry name" value="EEF1A LYSINE METHYLTRANSFERASE 2"/>
    <property type="match status" value="1"/>
</dbReference>
<organism evidence="2 3">
    <name type="scientific">Flavobacterium urumqiense</name>
    <dbReference type="NCBI Taxonomy" id="935224"/>
    <lineage>
        <taxon>Bacteria</taxon>
        <taxon>Pseudomonadati</taxon>
        <taxon>Bacteroidota</taxon>
        <taxon>Flavobacteriia</taxon>
        <taxon>Flavobacteriales</taxon>
        <taxon>Flavobacteriaceae</taxon>
        <taxon>Flavobacterium</taxon>
    </lineage>
</organism>
<dbReference type="RefSeq" id="WP_104000715.1">
    <property type="nucleotide sequence ID" value="NZ_FNVP01000013.1"/>
</dbReference>